<dbReference type="AlphaFoldDB" id="A0A3P5XET9"/>
<protein>
    <submittedName>
        <fullName evidence="1">Uncharacterized protein</fullName>
    </submittedName>
</protein>
<dbReference type="EMBL" id="UXAU01000046">
    <property type="protein sequence ID" value="VDC33264.1"/>
    <property type="molecule type" value="Genomic_DNA"/>
</dbReference>
<dbReference type="Proteomes" id="UP000280861">
    <property type="component" value="Unassembled WGS sequence"/>
</dbReference>
<evidence type="ECO:0000313" key="2">
    <source>
        <dbReference type="Proteomes" id="UP000280861"/>
    </source>
</evidence>
<dbReference type="RefSeq" id="WP_068483752.1">
    <property type="nucleotide sequence ID" value="NZ_CBCRYA010000036.1"/>
</dbReference>
<evidence type="ECO:0000313" key="1">
    <source>
        <dbReference type="EMBL" id="VDC33264.1"/>
    </source>
</evidence>
<name>A0A3P5XET9_9MICC</name>
<dbReference type="OrthoDB" id="5074640at2"/>
<proteinExistence type="predicted"/>
<keyword evidence="2" id="KW-1185">Reference proteome</keyword>
<accession>A0A3P5XET9</accession>
<sequence length="57" mass="6790">MTERVAERVRRLLHENPELEIRFTEAITRDSYYQGPVVLFLHPTHQALVDELRAESR</sequence>
<gene>
    <name evidence="1" type="ORF">PSET11_03293</name>
</gene>
<reference evidence="1 2" key="1">
    <citation type="submission" date="2018-11" db="EMBL/GenBank/DDBJ databases">
        <authorList>
            <person name="Criscuolo A."/>
        </authorList>
    </citation>
    <scope>NUCLEOTIDE SEQUENCE [LARGE SCALE GENOMIC DNA]</scope>
    <source>
        <strain evidence="1">AT11b</strain>
    </source>
</reference>
<organism evidence="1 2">
    <name type="scientific">Arthrobacter ulcerisalmonis</name>
    <dbReference type="NCBI Taxonomy" id="2483813"/>
    <lineage>
        <taxon>Bacteria</taxon>
        <taxon>Bacillati</taxon>
        <taxon>Actinomycetota</taxon>
        <taxon>Actinomycetes</taxon>
        <taxon>Micrococcales</taxon>
        <taxon>Micrococcaceae</taxon>
        <taxon>Arthrobacter</taxon>
    </lineage>
</organism>